<evidence type="ECO:0000259" key="7">
    <source>
        <dbReference type="Pfam" id="PF08281"/>
    </source>
</evidence>
<evidence type="ECO:0000256" key="2">
    <source>
        <dbReference type="ARBA" id="ARBA00023015"/>
    </source>
</evidence>
<feature type="domain" description="RNA polymerase sigma factor 70 region 4 type 2" evidence="7">
    <location>
        <begin position="124"/>
        <end position="176"/>
    </location>
</feature>
<comment type="caution">
    <text evidence="8">The sequence shown here is derived from an EMBL/GenBank/DDBJ whole genome shotgun (WGS) entry which is preliminary data.</text>
</comment>
<evidence type="ECO:0000256" key="3">
    <source>
        <dbReference type="ARBA" id="ARBA00023082"/>
    </source>
</evidence>
<name>A0A840R2P8_9GAMM</name>
<dbReference type="GO" id="GO:0006352">
    <property type="term" value="P:DNA-templated transcription initiation"/>
    <property type="evidence" value="ECO:0007669"/>
    <property type="project" value="InterPro"/>
</dbReference>
<keyword evidence="9" id="KW-1185">Reference proteome</keyword>
<dbReference type="PANTHER" id="PTHR43133:SF8">
    <property type="entry name" value="RNA POLYMERASE SIGMA FACTOR HI_1459-RELATED"/>
    <property type="match status" value="1"/>
</dbReference>
<evidence type="ECO:0000256" key="4">
    <source>
        <dbReference type="ARBA" id="ARBA00023125"/>
    </source>
</evidence>
<evidence type="ECO:0000256" key="5">
    <source>
        <dbReference type="ARBA" id="ARBA00023163"/>
    </source>
</evidence>
<feature type="domain" description="RNA polymerase sigma-70 region 2" evidence="6">
    <location>
        <begin position="23"/>
        <end position="87"/>
    </location>
</feature>
<dbReference type="InterPro" id="IPR013249">
    <property type="entry name" value="RNA_pol_sigma70_r4_t2"/>
</dbReference>
<dbReference type="GO" id="GO:0016987">
    <property type="term" value="F:sigma factor activity"/>
    <property type="evidence" value="ECO:0007669"/>
    <property type="project" value="UniProtKB-KW"/>
</dbReference>
<dbReference type="GO" id="GO:0003677">
    <property type="term" value="F:DNA binding"/>
    <property type="evidence" value="ECO:0007669"/>
    <property type="project" value="UniProtKB-KW"/>
</dbReference>
<dbReference type="InterPro" id="IPR014284">
    <property type="entry name" value="RNA_pol_sigma-70_dom"/>
</dbReference>
<dbReference type="EMBL" id="JACHHW010000003">
    <property type="protein sequence ID" value="MBB5186816.1"/>
    <property type="molecule type" value="Genomic_DNA"/>
</dbReference>
<organism evidence="8 9">
    <name type="scientific">Zhongshania antarctica</name>
    <dbReference type="NCBI Taxonomy" id="641702"/>
    <lineage>
        <taxon>Bacteria</taxon>
        <taxon>Pseudomonadati</taxon>
        <taxon>Pseudomonadota</taxon>
        <taxon>Gammaproteobacteria</taxon>
        <taxon>Cellvibrionales</taxon>
        <taxon>Spongiibacteraceae</taxon>
        <taxon>Zhongshania</taxon>
    </lineage>
</organism>
<evidence type="ECO:0000259" key="6">
    <source>
        <dbReference type="Pfam" id="PF04542"/>
    </source>
</evidence>
<dbReference type="Proteomes" id="UP000536640">
    <property type="component" value="Unassembled WGS sequence"/>
</dbReference>
<evidence type="ECO:0000256" key="1">
    <source>
        <dbReference type="ARBA" id="ARBA00010641"/>
    </source>
</evidence>
<accession>A0A840R2P8</accession>
<dbReference type="PANTHER" id="PTHR43133">
    <property type="entry name" value="RNA POLYMERASE ECF-TYPE SIGMA FACTO"/>
    <property type="match status" value="1"/>
</dbReference>
<dbReference type="Pfam" id="PF08281">
    <property type="entry name" value="Sigma70_r4_2"/>
    <property type="match status" value="1"/>
</dbReference>
<sequence length="184" mass="20694">MLIDDSELMRRLAGGDQQAFASLLSRHSKLVLNVLYRIVLSRDDAEDLCQEVFERLWRQAPQWRDEAKLTTWLYRVANNLAINFRQRVQQRYVLNEDLLMAECDAASADADAEVSMPSLGMGDDALMRALASLPANYRAVLAFRFYRDLAVKDIAEIMGISAKAVESQLGRAKAQLKQNLGGGE</sequence>
<protein>
    <submittedName>
        <fullName evidence="8">RNA polymerase sigma-70 factor (ECF subfamily)</fullName>
    </submittedName>
</protein>
<evidence type="ECO:0000313" key="8">
    <source>
        <dbReference type="EMBL" id="MBB5186816.1"/>
    </source>
</evidence>
<dbReference type="Gene3D" id="1.10.10.10">
    <property type="entry name" value="Winged helix-like DNA-binding domain superfamily/Winged helix DNA-binding domain"/>
    <property type="match status" value="1"/>
</dbReference>
<gene>
    <name evidence="8" type="ORF">HNQ57_001079</name>
</gene>
<dbReference type="InterPro" id="IPR013324">
    <property type="entry name" value="RNA_pol_sigma_r3/r4-like"/>
</dbReference>
<dbReference type="InterPro" id="IPR039425">
    <property type="entry name" value="RNA_pol_sigma-70-like"/>
</dbReference>
<keyword evidence="5" id="KW-0804">Transcription</keyword>
<proteinExistence type="inferred from homology"/>
<dbReference type="RefSeq" id="WP_184461581.1">
    <property type="nucleotide sequence ID" value="NZ_JACHHW010000003.1"/>
</dbReference>
<dbReference type="AlphaFoldDB" id="A0A840R2P8"/>
<dbReference type="Gene3D" id="1.10.1740.10">
    <property type="match status" value="1"/>
</dbReference>
<evidence type="ECO:0000313" key="9">
    <source>
        <dbReference type="Proteomes" id="UP000536640"/>
    </source>
</evidence>
<dbReference type="InterPro" id="IPR007627">
    <property type="entry name" value="RNA_pol_sigma70_r2"/>
</dbReference>
<reference evidence="8 9" key="1">
    <citation type="submission" date="2020-08" db="EMBL/GenBank/DDBJ databases">
        <title>Genomic Encyclopedia of Type Strains, Phase IV (KMG-IV): sequencing the most valuable type-strain genomes for metagenomic binning, comparative biology and taxonomic classification.</title>
        <authorList>
            <person name="Goeker M."/>
        </authorList>
    </citation>
    <scope>NUCLEOTIDE SEQUENCE [LARGE SCALE GENOMIC DNA]</scope>
    <source>
        <strain evidence="8 9">DSM 25701</strain>
    </source>
</reference>
<comment type="similarity">
    <text evidence="1">Belongs to the sigma-70 factor family. ECF subfamily.</text>
</comment>
<dbReference type="SUPFAM" id="SSF88659">
    <property type="entry name" value="Sigma3 and sigma4 domains of RNA polymerase sigma factors"/>
    <property type="match status" value="1"/>
</dbReference>
<dbReference type="Pfam" id="PF04542">
    <property type="entry name" value="Sigma70_r2"/>
    <property type="match status" value="1"/>
</dbReference>
<dbReference type="NCBIfam" id="TIGR02937">
    <property type="entry name" value="sigma70-ECF"/>
    <property type="match status" value="1"/>
</dbReference>
<keyword evidence="3" id="KW-0731">Sigma factor</keyword>
<dbReference type="InterPro" id="IPR013325">
    <property type="entry name" value="RNA_pol_sigma_r2"/>
</dbReference>
<dbReference type="CDD" id="cd06171">
    <property type="entry name" value="Sigma70_r4"/>
    <property type="match status" value="1"/>
</dbReference>
<dbReference type="InterPro" id="IPR036388">
    <property type="entry name" value="WH-like_DNA-bd_sf"/>
</dbReference>
<dbReference type="SUPFAM" id="SSF88946">
    <property type="entry name" value="Sigma2 domain of RNA polymerase sigma factors"/>
    <property type="match status" value="1"/>
</dbReference>
<keyword evidence="2" id="KW-0805">Transcription regulation</keyword>
<keyword evidence="4" id="KW-0238">DNA-binding</keyword>